<comment type="catalytic activity">
    <reaction evidence="7 10 11">
        <text>4-methyl-5-(2-phosphooxyethyl)-thiazole + 4-amino-2-methyl-5-(diphosphooxymethyl)pyrimidine + H(+) = thiamine phosphate + diphosphate</text>
        <dbReference type="Rhea" id="RHEA:22328"/>
        <dbReference type="ChEBI" id="CHEBI:15378"/>
        <dbReference type="ChEBI" id="CHEBI:33019"/>
        <dbReference type="ChEBI" id="CHEBI:37575"/>
        <dbReference type="ChEBI" id="CHEBI:57841"/>
        <dbReference type="ChEBI" id="CHEBI:58296"/>
        <dbReference type="EC" id="2.5.1.3"/>
    </reaction>
</comment>
<evidence type="ECO:0000256" key="2">
    <source>
        <dbReference type="ARBA" id="ARBA00005165"/>
    </source>
</evidence>
<dbReference type="OrthoDB" id="3243336at2"/>
<dbReference type="GO" id="GO:0009228">
    <property type="term" value="P:thiamine biosynthetic process"/>
    <property type="evidence" value="ECO:0007669"/>
    <property type="project" value="UniProtKB-KW"/>
</dbReference>
<dbReference type="InterPro" id="IPR022998">
    <property type="entry name" value="ThiamineP_synth_TenI"/>
</dbReference>
<evidence type="ECO:0000256" key="4">
    <source>
        <dbReference type="ARBA" id="ARBA00022723"/>
    </source>
</evidence>
<evidence type="ECO:0000256" key="12">
    <source>
        <dbReference type="RuleBase" id="RU004253"/>
    </source>
</evidence>
<feature type="compositionally biased region" description="Low complexity" evidence="13">
    <location>
        <begin position="229"/>
        <end position="240"/>
    </location>
</feature>
<dbReference type="GO" id="GO:0009229">
    <property type="term" value="P:thiamine diphosphate biosynthetic process"/>
    <property type="evidence" value="ECO:0007669"/>
    <property type="project" value="UniProtKB-UniRule"/>
</dbReference>
<dbReference type="Proteomes" id="UP000433493">
    <property type="component" value="Unassembled WGS sequence"/>
</dbReference>
<dbReference type="PANTHER" id="PTHR20857">
    <property type="entry name" value="THIAMINE-PHOSPHATE PYROPHOSPHORYLASE"/>
    <property type="match status" value="1"/>
</dbReference>
<keyword evidence="6 10" id="KW-0784">Thiamine biosynthesis</keyword>
<dbReference type="GO" id="GO:0005737">
    <property type="term" value="C:cytoplasm"/>
    <property type="evidence" value="ECO:0007669"/>
    <property type="project" value="TreeGrafter"/>
</dbReference>
<reference evidence="15 16" key="1">
    <citation type="submission" date="2019-09" db="EMBL/GenBank/DDBJ databases">
        <title>Phylogeny of genus Pseudoclavibacter and closely related genus.</title>
        <authorList>
            <person name="Li Y."/>
        </authorList>
    </citation>
    <scope>NUCLEOTIDE SEQUENCE [LARGE SCALE GENOMIC DNA]</scope>
    <source>
        <strain evidence="15 16">KCTC 13959</strain>
    </source>
</reference>
<dbReference type="InterPro" id="IPR013785">
    <property type="entry name" value="Aldolase_TIM"/>
</dbReference>
<keyword evidence="16" id="KW-1185">Reference proteome</keyword>
<dbReference type="EC" id="2.5.1.3" evidence="10"/>
<dbReference type="Pfam" id="PF02581">
    <property type="entry name" value="TMP-TENI"/>
    <property type="match status" value="1"/>
</dbReference>
<evidence type="ECO:0000256" key="1">
    <source>
        <dbReference type="ARBA" id="ARBA00003814"/>
    </source>
</evidence>
<evidence type="ECO:0000256" key="9">
    <source>
        <dbReference type="ARBA" id="ARBA00047883"/>
    </source>
</evidence>
<keyword evidence="5 10" id="KW-0460">Magnesium</keyword>
<proteinExistence type="inferred from homology"/>
<feature type="domain" description="Thiamine phosphate synthase/TenI" evidence="14">
    <location>
        <begin position="11"/>
        <end position="198"/>
    </location>
</feature>
<dbReference type="PANTHER" id="PTHR20857:SF15">
    <property type="entry name" value="THIAMINE-PHOSPHATE SYNTHASE"/>
    <property type="match status" value="1"/>
</dbReference>
<dbReference type="Gene3D" id="3.20.20.70">
    <property type="entry name" value="Aldolase class I"/>
    <property type="match status" value="1"/>
</dbReference>
<feature type="binding site" evidence="10">
    <location>
        <position position="147"/>
    </location>
    <ligand>
        <name>4-amino-2-methyl-5-(diphosphooxymethyl)pyrimidine</name>
        <dbReference type="ChEBI" id="CHEBI:57841"/>
    </ligand>
</feature>
<evidence type="ECO:0000313" key="15">
    <source>
        <dbReference type="EMBL" id="KAB1643915.1"/>
    </source>
</evidence>
<dbReference type="AlphaFoldDB" id="A0A7J5BCI2"/>
<comment type="similarity">
    <text evidence="10 11">Belongs to the thiamine-phosphate synthase family.</text>
</comment>
<feature type="binding site" evidence="10">
    <location>
        <begin position="43"/>
        <end position="47"/>
    </location>
    <ligand>
        <name>4-amino-2-methyl-5-(diphosphooxymethyl)pyrimidine</name>
        <dbReference type="ChEBI" id="CHEBI:57841"/>
    </ligand>
</feature>
<comment type="function">
    <text evidence="1 10">Condenses 4-methyl-5-(beta-hydroxyethyl)thiazole monophosphate (THZ-P) and 2-methyl-4-amino-5-hydroxymethyl pyrimidine pyrophosphate (HMP-PP) to form thiamine monophosphate (TMP).</text>
</comment>
<evidence type="ECO:0000313" key="16">
    <source>
        <dbReference type="Proteomes" id="UP000433493"/>
    </source>
</evidence>
<feature type="binding site" evidence="10">
    <location>
        <begin position="144"/>
        <end position="146"/>
    </location>
    <ligand>
        <name>2-[(2R,5Z)-2-carboxy-4-methylthiazol-5(2H)-ylidene]ethyl phosphate</name>
        <dbReference type="ChEBI" id="CHEBI:62899"/>
    </ligand>
</feature>
<dbReference type="HAMAP" id="MF_00097">
    <property type="entry name" value="TMP_synthase"/>
    <property type="match status" value="1"/>
</dbReference>
<organism evidence="15 16">
    <name type="scientific">Gulosibacter chungangensis</name>
    <dbReference type="NCBI Taxonomy" id="979746"/>
    <lineage>
        <taxon>Bacteria</taxon>
        <taxon>Bacillati</taxon>
        <taxon>Actinomycetota</taxon>
        <taxon>Actinomycetes</taxon>
        <taxon>Micrococcales</taxon>
        <taxon>Microbacteriaceae</taxon>
        <taxon>Gulosibacter</taxon>
    </lineage>
</organism>
<comment type="pathway">
    <text evidence="2 10 12">Cofactor biosynthesis; thiamine diphosphate biosynthesis; thiamine phosphate from 4-amino-2-methyl-5-diphosphomethylpyrimidine and 4-methyl-5-(2-phosphoethyl)-thiazole: step 1/1.</text>
</comment>
<comment type="catalytic activity">
    <reaction evidence="9 10 11">
        <text>2-[(2R,5Z)-2-carboxy-4-methylthiazol-5(2H)-ylidene]ethyl phosphate + 4-amino-2-methyl-5-(diphosphooxymethyl)pyrimidine + 2 H(+) = thiamine phosphate + CO2 + diphosphate</text>
        <dbReference type="Rhea" id="RHEA:47844"/>
        <dbReference type="ChEBI" id="CHEBI:15378"/>
        <dbReference type="ChEBI" id="CHEBI:16526"/>
        <dbReference type="ChEBI" id="CHEBI:33019"/>
        <dbReference type="ChEBI" id="CHEBI:37575"/>
        <dbReference type="ChEBI" id="CHEBI:57841"/>
        <dbReference type="ChEBI" id="CHEBI:62899"/>
        <dbReference type="EC" id="2.5.1.3"/>
    </reaction>
</comment>
<feature type="binding site" evidence="10">
    <location>
        <position position="175"/>
    </location>
    <ligand>
        <name>2-[(2R,5Z)-2-carboxy-4-methylthiazol-5(2H)-ylidene]ethyl phosphate</name>
        <dbReference type="ChEBI" id="CHEBI:62899"/>
    </ligand>
</feature>
<feature type="binding site" evidence="10">
    <location>
        <position position="99"/>
    </location>
    <ligand>
        <name>Mg(2+)</name>
        <dbReference type="ChEBI" id="CHEBI:18420"/>
    </ligand>
</feature>
<feature type="region of interest" description="Disordered" evidence="13">
    <location>
        <begin position="217"/>
        <end position="240"/>
    </location>
</feature>
<feature type="binding site" evidence="10">
    <location>
        <position position="75"/>
    </location>
    <ligand>
        <name>Mg(2+)</name>
        <dbReference type="ChEBI" id="CHEBI:18420"/>
    </ligand>
</feature>
<keyword evidence="3 10" id="KW-0808">Transferase</keyword>
<keyword evidence="4 10" id="KW-0479">Metal-binding</keyword>
<evidence type="ECO:0000256" key="8">
    <source>
        <dbReference type="ARBA" id="ARBA00047851"/>
    </source>
</evidence>
<protein>
    <recommendedName>
        <fullName evidence="10">Thiamine-phosphate synthase</fullName>
        <shortName evidence="10">TP synthase</shortName>
        <shortName evidence="10">TPS</shortName>
        <ecNumber evidence="10">2.5.1.3</ecNumber>
    </recommendedName>
    <alternativeName>
        <fullName evidence="10">Thiamine-phosphate pyrophosphorylase</fullName>
        <shortName evidence="10">TMP pyrophosphorylase</shortName>
        <shortName evidence="10">TMP-PPase</shortName>
    </alternativeName>
</protein>
<dbReference type="InterPro" id="IPR036206">
    <property type="entry name" value="ThiamineP_synth_sf"/>
</dbReference>
<evidence type="ECO:0000256" key="5">
    <source>
        <dbReference type="ARBA" id="ARBA00022842"/>
    </source>
</evidence>
<feature type="binding site" evidence="10">
    <location>
        <position position="118"/>
    </location>
    <ligand>
        <name>4-amino-2-methyl-5-(diphosphooxymethyl)pyrimidine</name>
        <dbReference type="ChEBI" id="CHEBI:57841"/>
    </ligand>
</feature>
<dbReference type="CDD" id="cd00564">
    <property type="entry name" value="TMP_TenI"/>
    <property type="match status" value="1"/>
</dbReference>
<evidence type="ECO:0000256" key="7">
    <source>
        <dbReference type="ARBA" id="ARBA00047334"/>
    </source>
</evidence>
<evidence type="ECO:0000259" key="14">
    <source>
        <dbReference type="Pfam" id="PF02581"/>
    </source>
</evidence>
<dbReference type="GO" id="GO:0004789">
    <property type="term" value="F:thiamine-phosphate diphosphorylase activity"/>
    <property type="evidence" value="ECO:0007669"/>
    <property type="project" value="UniProtKB-UniRule"/>
</dbReference>
<feature type="binding site" evidence="10">
    <location>
        <begin position="195"/>
        <end position="196"/>
    </location>
    <ligand>
        <name>2-[(2R,5Z)-2-carboxy-4-methylthiazol-5(2H)-ylidene]ethyl phosphate</name>
        <dbReference type="ChEBI" id="CHEBI:62899"/>
    </ligand>
</feature>
<comment type="cofactor">
    <cofactor evidence="10">
        <name>Mg(2+)</name>
        <dbReference type="ChEBI" id="CHEBI:18420"/>
    </cofactor>
    <text evidence="10">Binds 1 Mg(2+) ion per subunit.</text>
</comment>
<evidence type="ECO:0000256" key="6">
    <source>
        <dbReference type="ARBA" id="ARBA00022977"/>
    </source>
</evidence>
<accession>A0A7J5BCI2</accession>
<dbReference type="EMBL" id="WBKB01000002">
    <property type="protein sequence ID" value="KAB1643915.1"/>
    <property type="molecule type" value="Genomic_DNA"/>
</dbReference>
<dbReference type="GO" id="GO:0000287">
    <property type="term" value="F:magnesium ion binding"/>
    <property type="evidence" value="ECO:0007669"/>
    <property type="project" value="UniProtKB-UniRule"/>
</dbReference>
<dbReference type="InterPro" id="IPR034291">
    <property type="entry name" value="TMP_synthase"/>
</dbReference>
<evidence type="ECO:0000256" key="10">
    <source>
        <dbReference type="HAMAP-Rule" id="MF_00097"/>
    </source>
</evidence>
<evidence type="ECO:0000256" key="13">
    <source>
        <dbReference type="SAM" id="MobiDB-lite"/>
    </source>
</evidence>
<comment type="caution">
    <text evidence="15">The sequence shown here is derived from an EMBL/GenBank/DDBJ whole genome shotgun (WGS) entry which is preliminary data.</text>
</comment>
<dbReference type="UniPathway" id="UPA00060">
    <property type="reaction ID" value="UER00141"/>
</dbReference>
<feature type="binding site" evidence="10">
    <location>
        <position position="74"/>
    </location>
    <ligand>
        <name>4-amino-2-methyl-5-(diphosphooxymethyl)pyrimidine</name>
        <dbReference type="ChEBI" id="CHEBI:57841"/>
    </ligand>
</feature>
<gene>
    <name evidence="10 15" type="primary">thiE</name>
    <name evidence="15" type="ORF">F8O05_03695</name>
</gene>
<comment type="catalytic activity">
    <reaction evidence="8 10 11">
        <text>2-(2-carboxy-4-methylthiazol-5-yl)ethyl phosphate + 4-amino-2-methyl-5-(diphosphooxymethyl)pyrimidine + 2 H(+) = thiamine phosphate + CO2 + diphosphate</text>
        <dbReference type="Rhea" id="RHEA:47848"/>
        <dbReference type="ChEBI" id="CHEBI:15378"/>
        <dbReference type="ChEBI" id="CHEBI:16526"/>
        <dbReference type="ChEBI" id="CHEBI:33019"/>
        <dbReference type="ChEBI" id="CHEBI:37575"/>
        <dbReference type="ChEBI" id="CHEBI:57841"/>
        <dbReference type="ChEBI" id="CHEBI:62890"/>
        <dbReference type="EC" id="2.5.1.3"/>
    </reaction>
</comment>
<sequence>MRQRVVDALPVYLVTDDGLCAAEGRTVVDTVRAAVDGGVTCVQLRGKTLSARELLQQTLEVAAAVGDRVPVLVNDRVDVYLTAREAGAAVAGVHIGQSDLPVELTRAVIGPDAILGLSAATPQQLANITPGTVDYVGIGPVHSTATKPDAPTGRGLEWAAGIVTEAPVPAVAIGGLRAADLEALKAAGFAGAAVVSAICSATDPEAAARALAERWAAHPAPAPAPAPEPTLASALSERVS</sequence>
<name>A0A7J5BCI2_9MICO</name>
<evidence type="ECO:0000256" key="11">
    <source>
        <dbReference type="RuleBase" id="RU003826"/>
    </source>
</evidence>
<evidence type="ECO:0000256" key="3">
    <source>
        <dbReference type="ARBA" id="ARBA00022679"/>
    </source>
</evidence>
<dbReference type="NCBIfam" id="TIGR00693">
    <property type="entry name" value="thiE"/>
    <property type="match status" value="1"/>
</dbReference>
<dbReference type="SUPFAM" id="SSF51391">
    <property type="entry name" value="Thiamin phosphate synthase"/>
    <property type="match status" value="1"/>
</dbReference>
<dbReference type="RefSeq" id="WP_158051419.1">
    <property type="nucleotide sequence ID" value="NZ_WBKB01000002.1"/>
</dbReference>